<feature type="compositionally biased region" description="Polar residues" evidence="5">
    <location>
        <begin position="700"/>
        <end position="710"/>
    </location>
</feature>
<dbReference type="GO" id="GO:0010017">
    <property type="term" value="P:red or far-red light signaling pathway"/>
    <property type="evidence" value="ECO:0000318"/>
    <property type="project" value="GO_Central"/>
</dbReference>
<dbReference type="SUPFAM" id="SSF47459">
    <property type="entry name" value="HLH, helix-loop-helix DNA-binding domain"/>
    <property type="match status" value="1"/>
</dbReference>
<accession>A0A2C9VE55</accession>
<feature type="compositionally biased region" description="Polar residues" evidence="5">
    <location>
        <begin position="674"/>
        <end position="693"/>
    </location>
</feature>
<feature type="compositionally biased region" description="Low complexity" evidence="5">
    <location>
        <begin position="197"/>
        <end position="209"/>
    </location>
</feature>
<evidence type="ECO:0000313" key="7">
    <source>
        <dbReference type="EMBL" id="OAY42464.1"/>
    </source>
</evidence>
<comment type="subcellular location">
    <subcellularLocation>
        <location evidence="1">Nucleus</location>
    </subcellularLocation>
</comment>
<dbReference type="STRING" id="3983.A0A2C9VE55"/>
<sequence>MPLSELVYRLAKGKLDSSQEKNPTCSTDLSSEPETDFVELVWENGQIQSSKTRKIQFSSSFPSQTSKIRDKDVANGSNTKMGRFGAMDSVIGEVPMSVPSVEMGLNQDDDMVPWLNYPIEDSLQHDYCSEFLAELSGVTVNENSQTNYASMEKRNCGNQSVRDPCPASVRNSLSLEQGHISRVSSTGDVDASRPRTSSSQLYPSPSQQCQTSFPYFRSRVSAGNSESMSNLARHAASGDSIGVPPSGGGVPSAKMQKQVPVSSATNPSLMNFSHFSRPAALVKANLCNMGTKAGSGISNMEKMVSKDKGSIASRSNPAESILADTFSGLRKDISSNCHPAMVLPKVDAKSLDPTPAEESLPAKRPEALDQEDCKSDKNHCQLAESTTRGLVDGEKTAEHLVASSSVCSGNSVERVSDERTQDLKRKHRETEDSEGPSEDVEEESVGAKKAAPARGGPGSKRSRAAEVHNLSERRRRDRINEKMRALQELIPNCNKVDKASMLDEAIEYLKTLQLQVQIMSMGAGLYMPSMMLPPGMPHMHAGHMVQFSPMGVGMGMGMGMGYGMGMPDMIGGSSGCSMIQAPPMHGAHFPGPPMSGPSALHGMGGSNLPIFGLSAQGHPMPYPCAPLMPVSGGPLLKTTMGLNAGGLAGPVDNLNSGPGSRSKDAIQNISQAMQNSGANSSMNQTSTQCQVTNERFEQHPSVQNSGQASEVTDRGAVKSANGNDNTPNQVTAGCD</sequence>
<keyword evidence="3" id="KW-0804">Transcription</keyword>
<dbReference type="SMR" id="A0A2C9VE55"/>
<keyword evidence="4" id="KW-0539">Nucleus</keyword>
<protein>
    <recommendedName>
        <fullName evidence="6">BHLH domain-containing protein</fullName>
    </recommendedName>
</protein>
<dbReference type="PROSITE" id="PS50888">
    <property type="entry name" value="BHLH"/>
    <property type="match status" value="1"/>
</dbReference>
<dbReference type="Pfam" id="PF00010">
    <property type="entry name" value="HLH"/>
    <property type="match status" value="1"/>
</dbReference>
<dbReference type="InterPro" id="IPR011598">
    <property type="entry name" value="bHLH_dom"/>
</dbReference>
<gene>
    <name evidence="7" type="ORF">MANES_09G181800v8</name>
</gene>
<reference evidence="8" key="1">
    <citation type="journal article" date="2016" name="Nat. Biotechnol.">
        <title>Sequencing wild and cultivated cassava and related species reveals extensive interspecific hybridization and genetic diversity.</title>
        <authorList>
            <person name="Bredeson J.V."/>
            <person name="Lyons J.B."/>
            <person name="Prochnik S.E."/>
            <person name="Wu G.A."/>
            <person name="Ha C.M."/>
            <person name="Edsinger-Gonzales E."/>
            <person name="Grimwood J."/>
            <person name="Schmutz J."/>
            <person name="Rabbi I.Y."/>
            <person name="Egesi C."/>
            <person name="Nauluvula P."/>
            <person name="Lebot V."/>
            <person name="Ndunguru J."/>
            <person name="Mkamilo G."/>
            <person name="Bart R.S."/>
            <person name="Setter T.L."/>
            <person name="Gleadow R.M."/>
            <person name="Kulakow P."/>
            <person name="Ferguson M.E."/>
            <person name="Rounsley S."/>
            <person name="Rokhsar D.S."/>
        </authorList>
    </citation>
    <scope>NUCLEOTIDE SEQUENCE [LARGE SCALE GENOMIC DNA]</scope>
    <source>
        <strain evidence="8">cv. AM560-2</strain>
    </source>
</reference>
<dbReference type="Proteomes" id="UP000091857">
    <property type="component" value="Chromosome 9"/>
</dbReference>
<feature type="region of interest" description="Disordered" evidence="5">
    <location>
        <begin position="61"/>
        <end position="80"/>
    </location>
</feature>
<evidence type="ECO:0000313" key="8">
    <source>
        <dbReference type="Proteomes" id="UP000091857"/>
    </source>
</evidence>
<name>A0A2C9VE55_MANES</name>
<evidence type="ECO:0000259" key="6">
    <source>
        <dbReference type="PROSITE" id="PS50888"/>
    </source>
</evidence>
<comment type="caution">
    <text evidence="7">The sequence shown here is derived from an EMBL/GenBank/DDBJ whole genome shotgun (WGS) entry which is preliminary data.</text>
</comment>
<feature type="compositionally biased region" description="Polar residues" evidence="5">
    <location>
        <begin position="402"/>
        <end position="413"/>
    </location>
</feature>
<dbReference type="OMA" id="ERNVEHG"/>
<feature type="region of interest" description="Disordered" evidence="5">
    <location>
        <begin position="344"/>
        <end position="377"/>
    </location>
</feature>
<dbReference type="OrthoDB" id="690068at2759"/>
<dbReference type="GO" id="GO:0000976">
    <property type="term" value="F:transcription cis-regulatory region binding"/>
    <property type="evidence" value="ECO:0000318"/>
    <property type="project" value="GO_Central"/>
</dbReference>
<dbReference type="Gene3D" id="4.10.280.10">
    <property type="entry name" value="Helix-loop-helix DNA-binding domain"/>
    <property type="match status" value="1"/>
</dbReference>
<evidence type="ECO:0000256" key="1">
    <source>
        <dbReference type="ARBA" id="ARBA00004123"/>
    </source>
</evidence>
<dbReference type="SMART" id="SM00353">
    <property type="entry name" value="HLH"/>
    <property type="match status" value="1"/>
</dbReference>
<feature type="compositionally biased region" description="Acidic residues" evidence="5">
    <location>
        <begin position="431"/>
        <end position="444"/>
    </location>
</feature>
<feature type="region of interest" description="Disordered" evidence="5">
    <location>
        <begin position="176"/>
        <end position="209"/>
    </location>
</feature>
<dbReference type="InterPro" id="IPR047265">
    <property type="entry name" value="PIF1-like_bHLH"/>
</dbReference>
<evidence type="ECO:0000256" key="4">
    <source>
        <dbReference type="ARBA" id="ARBA00023242"/>
    </source>
</evidence>
<dbReference type="PANTHER" id="PTHR46807:SF1">
    <property type="entry name" value="TRANSCRIPTION FACTOR PIF3"/>
    <property type="match status" value="1"/>
</dbReference>
<keyword evidence="2" id="KW-0805">Transcription regulation</keyword>
<dbReference type="InterPro" id="IPR036638">
    <property type="entry name" value="HLH_DNA-bd_sf"/>
</dbReference>
<feature type="region of interest" description="Disordered" evidence="5">
    <location>
        <begin position="674"/>
        <end position="735"/>
    </location>
</feature>
<evidence type="ECO:0000256" key="3">
    <source>
        <dbReference type="ARBA" id="ARBA00023163"/>
    </source>
</evidence>
<feature type="compositionally biased region" description="Basic and acidic residues" evidence="5">
    <location>
        <begin position="463"/>
        <end position="477"/>
    </location>
</feature>
<feature type="compositionally biased region" description="Basic and acidic residues" evidence="5">
    <location>
        <begin position="414"/>
        <end position="423"/>
    </location>
</feature>
<keyword evidence="8" id="KW-1185">Reference proteome</keyword>
<feature type="compositionally biased region" description="Polar residues" evidence="5">
    <location>
        <begin position="720"/>
        <end position="735"/>
    </location>
</feature>
<dbReference type="FunFam" id="4.10.280.10:FF:000004">
    <property type="entry name" value="Basic helix-loop-helix transcription factor"/>
    <property type="match status" value="1"/>
</dbReference>
<dbReference type="Gramene" id="Manes.09G181800.2.v8.1">
    <property type="protein sequence ID" value="Manes.09G181800.2.v8.1.CDS"/>
    <property type="gene ID" value="Manes.09G181800.v8.1"/>
</dbReference>
<dbReference type="PANTHER" id="PTHR46807">
    <property type="entry name" value="TRANSCRIPTION FACTOR PIF3"/>
    <property type="match status" value="1"/>
</dbReference>
<feature type="region of interest" description="Disordered" evidence="5">
    <location>
        <begin position="402"/>
        <end position="477"/>
    </location>
</feature>
<proteinExistence type="predicted"/>
<feature type="domain" description="BHLH" evidence="6">
    <location>
        <begin position="463"/>
        <end position="512"/>
    </location>
</feature>
<feature type="compositionally biased region" description="Basic and acidic residues" evidence="5">
    <location>
        <begin position="360"/>
        <end position="377"/>
    </location>
</feature>
<evidence type="ECO:0000256" key="2">
    <source>
        <dbReference type="ARBA" id="ARBA00023015"/>
    </source>
</evidence>
<evidence type="ECO:0000256" key="5">
    <source>
        <dbReference type="SAM" id="MobiDB-lite"/>
    </source>
</evidence>
<dbReference type="EMBL" id="CM004395">
    <property type="protein sequence ID" value="OAY42464.1"/>
    <property type="molecule type" value="Genomic_DNA"/>
</dbReference>
<dbReference type="GO" id="GO:0046983">
    <property type="term" value="F:protein dimerization activity"/>
    <property type="evidence" value="ECO:0007669"/>
    <property type="project" value="InterPro"/>
</dbReference>
<dbReference type="CDD" id="cd11445">
    <property type="entry name" value="bHLH_AtPIF_like"/>
    <property type="match status" value="1"/>
</dbReference>
<dbReference type="InterPro" id="IPR044273">
    <property type="entry name" value="PIF3-like"/>
</dbReference>
<dbReference type="GO" id="GO:0005634">
    <property type="term" value="C:nucleus"/>
    <property type="evidence" value="ECO:0000318"/>
    <property type="project" value="GO_Central"/>
</dbReference>
<dbReference type="AlphaFoldDB" id="A0A2C9VE55"/>
<organism evidence="7 8">
    <name type="scientific">Manihot esculenta</name>
    <name type="common">Cassava</name>
    <name type="synonym">Jatropha manihot</name>
    <dbReference type="NCBI Taxonomy" id="3983"/>
    <lineage>
        <taxon>Eukaryota</taxon>
        <taxon>Viridiplantae</taxon>
        <taxon>Streptophyta</taxon>
        <taxon>Embryophyta</taxon>
        <taxon>Tracheophyta</taxon>
        <taxon>Spermatophyta</taxon>
        <taxon>Magnoliopsida</taxon>
        <taxon>eudicotyledons</taxon>
        <taxon>Gunneridae</taxon>
        <taxon>Pentapetalae</taxon>
        <taxon>rosids</taxon>
        <taxon>fabids</taxon>
        <taxon>Malpighiales</taxon>
        <taxon>Euphorbiaceae</taxon>
        <taxon>Crotonoideae</taxon>
        <taxon>Manihoteae</taxon>
        <taxon>Manihot</taxon>
    </lineage>
</organism>
<dbReference type="GO" id="GO:0003700">
    <property type="term" value="F:DNA-binding transcription factor activity"/>
    <property type="evidence" value="ECO:0000318"/>
    <property type="project" value="GO_Central"/>
</dbReference>